<feature type="transmembrane region" description="Helical" evidence="11">
    <location>
        <begin position="7"/>
        <end position="27"/>
    </location>
</feature>
<evidence type="ECO:0000256" key="2">
    <source>
        <dbReference type="ARBA" id="ARBA00004141"/>
    </source>
</evidence>
<proteinExistence type="inferred from homology"/>
<dbReference type="EMBL" id="FQZI01000001">
    <property type="protein sequence ID" value="SHI37423.1"/>
    <property type="molecule type" value="Genomic_DNA"/>
</dbReference>
<dbReference type="InterPro" id="IPR036034">
    <property type="entry name" value="PDZ_sf"/>
</dbReference>
<feature type="domain" description="PDZ" evidence="12">
    <location>
        <begin position="210"/>
        <end position="277"/>
    </location>
</feature>
<feature type="transmembrane region" description="Helical" evidence="11">
    <location>
        <begin position="415"/>
        <end position="432"/>
    </location>
</feature>
<evidence type="ECO:0000256" key="8">
    <source>
        <dbReference type="ARBA" id="ARBA00022989"/>
    </source>
</evidence>
<keyword evidence="4 13" id="KW-0645">Protease</keyword>
<keyword evidence="10 11" id="KW-0472">Membrane</keyword>
<dbReference type="RefSeq" id="WP_073307874.1">
    <property type="nucleotide sequence ID" value="NZ_FQZI01000001.1"/>
</dbReference>
<evidence type="ECO:0000256" key="6">
    <source>
        <dbReference type="ARBA" id="ARBA00022801"/>
    </source>
</evidence>
<feature type="transmembrane region" description="Helical" evidence="11">
    <location>
        <begin position="366"/>
        <end position="384"/>
    </location>
</feature>
<dbReference type="InterPro" id="IPR008915">
    <property type="entry name" value="Peptidase_M50"/>
</dbReference>
<keyword evidence="11" id="KW-0479">Metal-binding</keyword>
<keyword evidence="7 11" id="KW-0862">Zinc</keyword>
<comment type="cofactor">
    <cofactor evidence="1 11">
        <name>Zn(2+)</name>
        <dbReference type="ChEBI" id="CHEBI:29105"/>
    </cofactor>
</comment>
<dbReference type="CDD" id="cd06163">
    <property type="entry name" value="S2P-M50_PDZ_RseP-like"/>
    <property type="match status" value="1"/>
</dbReference>
<keyword evidence="8 11" id="KW-1133">Transmembrane helix</keyword>
<gene>
    <name evidence="13" type="ORF">SAMN05444363_0283</name>
</gene>
<evidence type="ECO:0000256" key="7">
    <source>
        <dbReference type="ARBA" id="ARBA00022833"/>
    </source>
</evidence>
<evidence type="ECO:0000313" key="14">
    <source>
        <dbReference type="Proteomes" id="UP000184488"/>
    </source>
</evidence>
<keyword evidence="14" id="KW-1185">Reference proteome</keyword>
<evidence type="ECO:0000256" key="9">
    <source>
        <dbReference type="ARBA" id="ARBA00023049"/>
    </source>
</evidence>
<feature type="transmembrane region" description="Helical" evidence="11">
    <location>
        <begin position="99"/>
        <end position="121"/>
    </location>
</feature>
<dbReference type="InterPro" id="IPR001478">
    <property type="entry name" value="PDZ"/>
</dbReference>
<dbReference type="GO" id="GO:0004222">
    <property type="term" value="F:metalloendopeptidase activity"/>
    <property type="evidence" value="ECO:0007669"/>
    <property type="project" value="InterPro"/>
</dbReference>
<dbReference type="SMART" id="SM00228">
    <property type="entry name" value="PDZ"/>
    <property type="match status" value="1"/>
</dbReference>
<evidence type="ECO:0000259" key="12">
    <source>
        <dbReference type="SMART" id="SM00228"/>
    </source>
</evidence>
<evidence type="ECO:0000256" key="1">
    <source>
        <dbReference type="ARBA" id="ARBA00001947"/>
    </source>
</evidence>
<dbReference type="Pfam" id="PF02163">
    <property type="entry name" value="Peptidase_M50"/>
    <property type="match status" value="1"/>
</dbReference>
<dbReference type="GO" id="GO:0016020">
    <property type="term" value="C:membrane"/>
    <property type="evidence" value="ECO:0007669"/>
    <property type="project" value="UniProtKB-SubCell"/>
</dbReference>
<dbReference type="OrthoDB" id="9782003at2"/>
<dbReference type="Proteomes" id="UP000184488">
    <property type="component" value="Unassembled WGS sequence"/>
</dbReference>
<evidence type="ECO:0000256" key="5">
    <source>
        <dbReference type="ARBA" id="ARBA00022692"/>
    </source>
</evidence>
<comment type="similarity">
    <text evidence="3 11">Belongs to the peptidase M50B family.</text>
</comment>
<keyword evidence="5 11" id="KW-0812">Transmembrane</keyword>
<evidence type="ECO:0000256" key="10">
    <source>
        <dbReference type="ARBA" id="ARBA00023136"/>
    </source>
</evidence>
<sequence>MDTLIQIAQIIFILSVLVILHEFGHYLPAKLFKVRVEKFYLFMDPWFSLVKKKIGDTEWGIGWLPIGGYVKLSGMMDESMDKEQMNQPAQPWEFRSKPAWQRLIIMLGGITVNILLAWFIYTTMYSTYGQKYASTELYQKNGLAFGESGLNAGFKNGDKIIAVDGKAQPKFNRMVIDLLLGDKVEIERNGQKQTLTITDEQKSKILATEGKNFITPRLTQVSIDSILKDSEAGKAGLLKGDKILTIDGKKINFFDELSESLKSKKSDSIKLSVLRNGQEVVLSTKVNKEGKIGFAPKFENTDDFIITNKMSLLEAIPAAVNESYTQFVYNIKQFKLILRPKTEAYKQVKSPIGITQRLPTEWNWEFIWGFTAMFSIGLAFMNLLPIPGLDGGHAIFTIAEMITGKTLSDKAAERVQTFGMIILLSLMALTFGKDIYEIIAKNFL</sequence>
<name>A0A1M6AMI4_9FLAO</name>
<keyword evidence="6 11" id="KW-0378">Hydrolase</keyword>
<evidence type="ECO:0000256" key="4">
    <source>
        <dbReference type="ARBA" id="ARBA00022670"/>
    </source>
</evidence>
<evidence type="ECO:0000256" key="3">
    <source>
        <dbReference type="ARBA" id="ARBA00007931"/>
    </source>
</evidence>
<evidence type="ECO:0000256" key="11">
    <source>
        <dbReference type="RuleBase" id="RU362031"/>
    </source>
</evidence>
<accession>A0A1M6AMI4</accession>
<dbReference type="NCBIfam" id="TIGR00054">
    <property type="entry name" value="RIP metalloprotease RseP"/>
    <property type="match status" value="1"/>
</dbReference>
<dbReference type="PANTHER" id="PTHR42837:SF2">
    <property type="entry name" value="MEMBRANE METALLOPROTEASE ARASP2, CHLOROPLASTIC-RELATED"/>
    <property type="match status" value="1"/>
</dbReference>
<dbReference type="EC" id="3.4.24.-" evidence="11"/>
<dbReference type="PANTHER" id="PTHR42837">
    <property type="entry name" value="REGULATOR OF SIGMA-E PROTEASE RSEP"/>
    <property type="match status" value="1"/>
</dbReference>
<reference evidence="14" key="1">
    <citation type="submission" date="2016-11" db="EMBL/GenBank/DDBJ databases">
        <authorList>
            <person name="Varghese N."/>
            <person name="Submissions S."/>
        </authorList>
    </citation>
    <scope>NUCLEOTIDE SEQUENCE [LARGE SCALE GENOMIC DNA]</scope>
    <source>
        <strain evidence="14">DSM 18829</strain>
    </source>
</reference>
<keyword evidence="9 11" id="KW-0482">Metalloprotease</keyword>
<organism evidence="13 14">
    <name type="scientific">Flavobacterium terrae</name>
    <dbReference type="NCBI Taxonomy" id="415425"/>
    <lineage>
        <taxon>Bacteria</taxon>
        <taxon>Pseudomonadati</taxon>
        <taxon>Bacteroidota</taxon>
        <taxon>Flavobacteriia</taxon>
        <taxon>Flavobacteriales</taxon>
        <taxon>Flavobacteriaceae</taxon>
        <taxon>Flavobacterium</taxon>
    </lineage>
</organism>
<dbReference type="SUPFAM" id="SSF50156">
    <property type="entry name" value="PDZ domain-like"/>
    <property type="match status" value="2"/>
</dbReference>
<dbReference type="AlphaFoldDB" id="A0A1M6AMI4"/>
<dbReference type="GO" id="GO:0006508">
    <property type="term" value="P:proteolysis"/>
    <property type="evidence" value="ECO:0007669"/>
    <property type="project" value="UniProtKB-KW"/>
</dbReference>
<evidence type="ECO:0000313" key="13">
    <source>
        <dbReference type="EMBL" id="SHI37423.1"/>
    </source>
</evidence>
<dbReference type="GO" id="GO:0046872">
    <property type="term" value="F:metal ion binding"/>
    <property type="evidence" value="ECO:0007669"/>
    <property type="project" value="UniProtKB-KW"/>
</dbReference>
<protein>
    <recommendedName>
        <fullName evidence="11">Zinc metalloprotease</fullName>
        <ecNumber evidence="11">3.4.24.-</ecNumber>
    </recommendedName>
</protein>
<dbReference type="STRING" id="415425.SAMN05444363_0283"/>
<dbReference type="Gene3D" id="2.30.42.10">
    <property type="match status" value="2"/>
</dbReference>
<comment type="subcellular location">
    <subcellularLocation>
        <location evidence="2">Membrane</location>
        <topology evidence="2">Multi-pass membrane protein</topology>
    </subcellularLocation>
</comment>
<dbReference type="InterPro" id="IPR004387">
    <property type="entry name" value="Pept_M50_Zn"/>
</dbReference>